<comment type="caution">
    <text evidence="2">The sequence shown here is derived from an EMBL/GenBank/DDBJ whole genome shotgun (WGS) entry which is preliminary data.</text>
</comment>
<protein>
    <recommendedName>
        <fullName evidence="4">SAM domain-containing protein</fullName>
    </recommendedName>
</protein>
<keyword evidence="3" id="KW-1185">Reference proteome</keyword>
<proteinExistence type="predicted"/>
<dbReference type="EMBL" id="CAJNDS010000173">
    <property type="protein sequence ID" value="CAE7021871.1"/>
    <property type="molecule type" value="Genomic_DNA"/>
</dbReference>
<feature type="region of interest" description="Disordered" evidence="1">
    <location>
        <begin position="42"/>
        <end position="100"/>
    </location>
</feature>
<reference evidence="2" key="1">
    <citation type="submission" date="2021-02" db="EMBL/GenBank/DDBJ databases">
        <authorList>
            <person name="Dougan E. K."/>
            <person name="Rhodes N."/>
            <person name="Thang M."/>
            <person name="Chan C."/>
        </authorList>
    </citation>
    <scope>NUCLEOTIDE SEQUENCE</scope>
</reference>
<evidence type="ECO:0000256" key="1">
    <source>
        <dbReference type="SAM" id="MobiDB-lite"/>
    </source>
</evidence>
<gene>
    <name evidence="2" type="ORF">SNAT2548_LOCUS2894</name>
</gene>
<name>A0A812I950_9DINO</name>
<dbReference type="Proteomes" id="UP000604046">
    <property type="component" value="Unassembled WGS sequence"/>
</dbReference>
<evidence type="ECO:0000313" key="2">
    <source>
        <dbReference type="EMBL" id="CAE7021871.1"/>
    </source>
</evidence>
<organism evidence="2 3">
    <name type="scientific">Symbiodinium natans</name>
    <dbReference type="NCBI Taxonomy" id="878477"/>
    <lineage>
        <taxon>Eukaryota</taxon>
        <taxon>Sar</taxon>
        <taxon>Alveolata</taxon>
        <taxon>Dinophyceae</taxon>
        <taxon>Suessiales</taxon>
        <taxon>Symbiodiniaceae</taxon>
        <taxon>Symbiodinium</taxon>
    </lineage>
</organism>
<evidence type="ECO:0008006" key="4">
    <source>
        <dbReference type="Google" id="ProtNLM"/>
    </source>
</evidence>
<dbReference type="AlphaFoldDB" id="A0A812I950"/>
<accession>A0A812I950</accession>
<dbReference type="OrthoDB" id="444933at2759"/>
<evidence type="ECO:0000313" key="3">
    <source>
        <dbReference type="Proteomes" id="UP000604046"/>
    </source>
</evidence>
<sequence length="206" mass="22930">MASHGNDSEAEEFLWSLGVGASLPPWLQDLRHKQRHQGLNQGLVCPVSGSRSEERPGIGPQRESTLRRTGPSRLTCDDKDTSDVQEVSDPARTATSPRRVHAAAESSSLKDWLLSLDHSGFLVQYHDNIASKLDSVTQVVATYMKDSGEVDSQFFEDAGVTKLGHRRLFQKWFRENRLAQGFLSGPHYSTLRISVRTCHCWNAGLA</sequence>